<evidence type="ECO:0000313" key="2">
    <source>
        <dbReference type="EMBL" id="VAX24292.1"/>
    </source>
</evidence>
<feature type="transmembrane region" description="Helical" evidence="1">
    <location>
        <begin position="9"/>
        <end position="33"/>
    </location>
</feature>
<evidence type="ECO:0008006" key="3">
    <source>
        <dbReference type="Google" id="ProtNLM"/>
    </source>
</evidence>
<reference evidence="2" key="1">
    <citation type="submission" date="2018-06" db="EMBL/GenBank/DDBJ databases">
        <authorList>
            <person name="Zhirakovskaya E."/>
        </authorList>
    </citation>
    <scope>NUCLEOTIDE SEQUENCE</scope>
</reference>
<dbReference type="SUPFAM" id="SSF52266">
    <property type="entry name" value="SGNH hydrolase"/>
    <property type="match status" value="1"/>
</dbReference>
<protein>
    <recommendedName>
        <fullName evidence="3">SGNH hydrolase-type esterase domain-containing protein</fullName>
    </recommendedName>
</protein>
<feature type="transmembrane region" description="Helical" evidence="1">
    <location>
        <begin position="45"/>
        <end position="63"/>
    </location>
</feature>
<name>A0A3B1C810_9ZZZZ</name>
<keyword evidence="1" id="KW-0812">Transmembrane</keyword>
<keyword evidence="1" id="KW-0472">Membrane</keyword>
<sequence length="573" mass="64699">MNAPKSPRVLLVADTVLRGLVALCGSVAIYTLWYHDTYYVSPKGALVYGVTPATCALLLLLCLKLEVNRRINIALLLVTTFSAFYFLETVNYTLEYRKDPDFIQNYDSYRTKVTPVIIARQKLAKRIEGMAGMKLQALELLSRAGVDIESTVAPMTFIREGKTLEIEGQPITPLGGMSNTPTLYCSELGYWALYNSDEHGYNNPMGLWSKDTIDIIAVGDSFLHGACVHQGSDIVSHLRTSYPNSLNLGYAGNSPQLELATISEYARPLKPKVVLWFYFEGNDLEDVIRHQTPIMERYLADPLFTQGLLGKQGDIDAQLHQYVSREMEKSAFVILNADILDRQVETEVERLAKSHPMAPRHSEATIRLVKKHFRDTMGPEGALIVFPRDIEAQLKRYHNITLGNSKPPRHSLGAHIKRIVKLTSLRMRIGLVPKDHSSINLKEGTSALLDNKYPVEEALDRLRRFLSAAATRVRSWGGELVFIYLPEFRETYKSANAHYRPVIDIARSLSLPTVDIQQAFAAHEDAHSFFPFRLPGHYNERGYRFVAEKTMEILDRIDMVKKQNGARTAITEP</sequence>
<feature type="transmembrane region" description="Helical" evidence="1">
    <location>
        <begin position="70"/>
        <end position="87"/>
    </location>
</feature>
<evidence type="ECO:0000256" key="1">
    <source>
        <dbReference type="SAM" id="Phobius"/>
    </source>
</evidence>
<dbReference type="EMBL" id="UOGE01000093">
    <property type="protein sequence ID" value="VAX24292.1"/>
    <property type="molecule type" value="Genomic_DNA"/>
</dbReference>
<proteinExistence type="predicted"/>
<gene>
    <name evidence="2" type="ORF">MNBD_NITROSPINAE02-113</name>
</gene>
<organism evidence="2">
    <name type="scientific">hydrothermal vent metagenome</name>
    <dbReference type="NCBI Taxonomy" id="652676"/>
    <lineage>
        <taxon>unclassified sequences</taxon>
        <taxon>metagenomes</taxon>
        <taxon>ecological metagenomes</taxon>
    </lineage>
</organism>
<accession>A0A3B1C810</accession>
<dbReference type="AlphaFoldDB" id="A0A3B1C810"/>
<keyword evidence="1" id="KW-1133">Transmembrane helix</keyword>